<dbReference type="EMBL" id="CM010719">
    <property type="protein sequence ID" value="RZC60535.1"/>
    <property type="molecule type" value="Genomic_DNA"/>
</dbReference>
<dbReference type="Proteomes" id="UP000316621">
    <property type="component" value="Chromosome 5"/>
</dbReference>
<dbReference type="InterPro" id="IPR032675">
    <property type="entry name" value="LRR_dom_sf"/>
</dbReference>
<dbReference type="InterPro" id="IPR055411">
    <property type="entry name" value="LRR_FXL15/At3g58940/PEG3-like"/>
</dbReference>
<dbReference type="Pfam" id="PF24758">
    <property type="entry name" value="LRR_At5g56370"/>
    <property type="match status" value="1"/>
</dbReference>
<name>A0A4Y7JLI3_PAPSO</name>
<accession>A0A4Y7JLI3</accession>
<dbReference type="PANTHER" id="PTHR31900">
    <property type="entry name" value="F-BOX/RNI SUPERFAMILY PROTEIN-RELATED"/>
    <property type="match status" value="1"/>
</dbReference>
<reference evidence="2 3" key="1">
    <citation type="journal article" date="2018" name="Science">
        <title>The opium poppy genome and morphinan production.</title>
        <authorList>
            <person name="Guo L."/>
            <person name="Winzer T."/>
            <person name="Yang X."/>
            <person name="Li Y."/>
            <person name="Ning Z."/>
            <person name="He Z."/>
            <person name="Teodor R."/>
            <person name="Lu Y."/>
            <person name="Bowser T.A."/>
            <person name="Graham I.A."/>
            <person name="Ye K."/>
        </authorList>
    </citation>
    <scope>NUCLEOTIDE SEQUENCE [LARGE SCALE GENOMIC DNA]</scope>
    <source>
        <strain evidence="3">cv. HN1</strain>
        <tissue evidence="2">Leaves</tissue>
    </source>
</reference>
<dbReference type="InterPro" id="IPR050232">
    <property type="entry name" value="FBL13/AtMIF1-like"/>
</dbReference>
<dbReference type="AlphaFoldDB" id="A0A4Y7JLI3"/>
<dbReference type="InterPro" id="IPR006566">
    <property type="entry name" value="FBD"/>
</dbReference>
<dbReference type="SUPFAM" id="SSF52047">
    <property type="entry name" value="RNI-like"/>
    <property type="match status" value="1"/>
</dbReference>
<proteinExistence type="predicted"/>
<keyword evidence="3" id="KW-1185">Reference proteome</keyword>
<evidence type="ECO:0000313" key="2">
    <source>
        <dbReference type="EMBL" id="RZC60535.1"/>
    </source>
</evidence>
<dbReference type="SMART" id="SM00579">
    <property type="entry name" value="FBD"/>
    <property type="match status" value="1"/>
</dbReference>
<protein>
    <recommendedName>
        <fullName evidence="1">FBD domain-containing protein</fullName>
    </recommendedName>
</protein>
<dbReference type="OrthoDB" id="612216at2759"/>
<feature type="domain" description="FBD" evidence="1">
    <location>
        <begin position="251"/>
        <end position="327"/>
    </location>
</feature>
<organism evidence="2 3">
    <name type="scientific">Papaver somniferum</name>
    <name type="common">Opium poppy</name>
    <dbReference type="NCBI Taxonomy" id="3469"/>
    <lineage>
        <taxon>Eukaryota</taxon>
        <taxon>Viridiplantae</taxon>
        <taxon>Streptophyta</taxon>
        <taxon>Embryophyta</taxon>
        <taxon>Tracheophyta</taxon>
        <taxon>Spermatophyta</taxon>
        <taxon>Magnoliopsida</taxon>
        <taxon>Ranunculales</taxon>
        <taxon>Papaveraceae</taxon>
        <taxon>Papaveroideae</taxon>
        <taxon>Papaver</taxon>
    </lineage>
</organism>
<sequence>MMLKSSLFPCISHLTYSAELFTCGSLTKLVIELPETTEAELKLPESVSLPRVKILELSGFIFLDEMSTQRLFSNCPVLEALSFYYCAWDGINAISISAPRLKSFILVGATTSKMEFVKLKIDAPNLKFIRYHDLAPVEFVTGSFPSLVGAGICLCYSNDDSLDPLSNFLVKLSNVQLLKLSCGAFHVLEFANVLSTSFPTLDSLLYLEMVDYQVRTILKFLQFSPNLITLVIDEVFYIDNEDALTLDTVPHCLLLHLKSIEIQKFEGQPEELNFVKYILGNARVLEKLILESETTSDSFVDLKKKTEIMEQLLIFPRASANCEFKYSSS</sequence>
<dbReference type="PANTHER" id="PTHR31900:SF27">
    <property type="entry name" value="FBD DOMAIN-CONTAINING PROTEIN"/>
    <property type="match status" value="1"/>
</dbReference>
<evidence type="ECO:0000313" key="3">
    <source>
        <dbReference type="Proteomes" id="UP000316621"/>
    </source>
</evidence>
<evidence type="ECO:0000259" key="1">
    <source>
        <dbReference type="SMART" id="SM00579"/>
    </source>
</evidence>
<dbReference type="Pfam" id="PF08387">
    <property type="entry name" value="FBD"/>
    <property type="match status" value="1"/>
</dbReference>
<dbReference type="OMA" id="HISICGC"/>
<gene>
    <name evidence="2" type="ORF">C5167_022323</name>
</gene>
<dbReference type="Gramene" id="RZC60535">
    <property type="protein sequence ID" value="RZC60535"/>
    <property type="gene ID" value="C5167_022323"/>
</dbReference>
<dbReference type="Gene3D" id="3.80.10.10">
    <property type="entry name" value="Ribonuclease Inhibitor"/>
    <property type="match status" value="1"/>
</dbReference>